<evidence type="ECO:0000256" key="6">
    <source>
        <dbReference type="ARBA" id="ARBA00022840"/>
    </source>
</evidence>
<name>R7RND0_9CLOT</name>
<keyword evidence="7 9" id="KW-1133">Transmembrane helix</keyword>
<dbReference type="PROSITE" id="PS50893">
    <property type="entry name" value="ABC_TRANSPORTER_2"/>
    <property type="match status" value="1"/>
</dbReference>
<dbReference type="GO" id="GO:0015421">
    <property type="term" value="F:ABC-type oligopeptide transporter activity"/>
    <property type="evidence" value="ECO:0007669"/>
    <property type="project" value="TreeGrafter"/>
</dbReference>
<accession>R7RND0</accession>
<dbReference type="OrthoDB" id="9762778at2"/>
<dbReference type="Pfam" id="PF00005">
    <property type="entry name" value="ABC_tran"/>
    <property type="match status" value="1"/>
</dbReference>
<dbReference type="RefSeq" id="WP_018661079.1">
    <property type="nucleotide sequence ID" value="NZ_HF952018.1"/>
</dbReference>
<evidence type="ECO:0000313" key="12">
    <source>
        <dbReference type="EMBL" id="CDF57692.1"/>
    </source>
</evidence>
<dbReference type="EMBL" id="CAVN010000089">
    <property type="protein sequence ID" value="CDF57692.1"/>
    <property type="molecule type" value="Genomic_DNA"/>
</dbReference>
<evidence type="ECO:0000313" key="13">
    <source>
        <dbReference type="Proteomes" id="UP000014923"/>
    </source>
</evidence>
<dbReference type="InterPro" id="IPR003439">
    <property type="entry name" value="ABC_transporter-like_ATP-bd"/>
</dbReference>
<dbReference type="HOGENOM" id="CLU_000604_84_9_9"/>
<evidence type="ECO:0000256" key="3">
    <source>
        <dbReference type="ARBA" id="ARBA00022475"/>
    </source>
</evidence>
<dbReference type="GO" id="GO:0005886">
    <property type="term" value="C:plasma membrane"/>
    <property type="evidence" value="ECO:0007669"/>
    <property type="project" value="UniProtKB-SubCell"/>
</dbReference>
<dbReference type="InterPro" id="IPR027417">
    <property type="entry name" value="P-loop_NTPase"/>
</dbReference>
<feature type="domain" description="ABC transporter" evidence="10">
    <location>
        <begin position="346"/>
        <end position="580"/>
    </location>
</feature>
<dbReference type="InterPro" id="IPR011527">
    <property type="entry name" value="ABC1_TM_dom"/>
</dbReference>
<feature type="domain" description="ABC transmembrane type-1" evidence="11">
    <location>
        <begin position="14"/>
        <end position="315"/>
    </location>
</feature>
<feature type="transmembrane region" description="Helical" evidence="9">
    <location>
        <begin position="174"/>
        <end position="191"/>
    </location>
</feature>
<comment type="caution">
    <text evidence="12">The sequence shown here is derived from an EMBL/GenBank/DDBJ whole genome shotgun (WGS) entry which is preliminary data.</text>
</comment>
<evidence type="ECO:0000256" key="4">
    <source>
        <dbReference type="ARBA" id="ARBA00022692"/>
    </source>
</evidence>
<evidence type="ECO:0000259" key="10">
    <source>
        <dbReference type="PROSITE" id="PS50893"/>
    </source>
</evidence>
<comment type="subcellular location">
    <subcellularLocation>
        <location evidence="1">Cell membrane</location>
        <topology evidence="1">Multi-pass membrane protein</topology>
    </subcellularLocation>
</comment>
<dbReference type="InterPro" id="IPR036640">
    <property type="entry name" value="ABC1_TM_sf"/>
</dbReference>
<keyword evidence="13" id="KW-1185">Reference proteome</keyword>
<dbReference type="InterPro" id="IPR017871">
    <property type="entry name" value="ABC_transporter-like_CS"/>
</dbReference>
<keyword evidence="3" id="KW-1003">Cell membrane</keyword>
<dbReference type="Proteomes" id="UP000014923">
    <property type="component" value="Unassembled WGS sequence"/>
</dbReference>
<evidence type="ECO:0000256" key="1">
    <source>
        <dbReference type="ARBA" id="ARBA00004651"/>
    </source>
</evidence>
<dbReference type="SUPFAM" id="SSF52540">
    <property type="entry name" value="P-loop containing nucleoside triphosphate hydrolases"/>
    <property type="match status" value="1"/>
</dbReference>
<reference evidence="12" key="1">
    <citation type="submission" date="2013-03" db="EMBL/GenBank/DDBJ databases">
        <title>Draft genome sequence of the hydrogen-ethanol-producing anaerobic alkalithermophilic Caloramator celere.</title>
        <authorList>
            <person name="Ciranna A."/>
            <person name="Larjo A."/>
            <person name="Kivisto A."/>
            <person name="Santala V."/>
            <person name="Roos C."/>
            <person name="Karp M."/>
        </authorList>
    </citation>
    <scope>NUCLEOTIDE SEQUENCE [LARGE SCALE GENOMIC DNA]</scope>
    <source>
        <strain evidence="12">DSM 8682</strain>
    </source>
</reference>
<evidence type="ECO:0000256" key="9">
    <source>
        <dbReference type="SAM" id="Phobius"/>
    </source>
</evidence>
<protein>
    <submittedName>
        <fullName evidence="12">Lipid A export ATP-binding/permease protein MsbA</fullName>
    </submittedName>
</protein>
<feature type="transmembrane region" description="Helical" evidence="9">
    <location>
        <begin position="253"/>
        <end position="276"/>
    </location>
</feature>
<dbReference type="Pfam" id="PF00664">
    <property type="entry name" value="ABC_membrane"/>
    <property type="match status" value="1"/>
</dbReference>
<feature type="transmembrane region" description="Helical" evidence="9">
    <location>
        <begin position="12"/>
        <end position="34"/>
    </location>
</feature>
<dbReference type="SMART" id="SM00382">
    <property type="entry name" value="AAA"/>
    <property type="match status" value="1"/>
</dbReference>
<dbReference type="GO" id="GO:0016887">
    <property type="term" value="F:ATP hydrolysis activity"/>
    <property type="evidence" value="ECO:0007669"/>
    <property type="project" value="InterPro"/>
</dbReference>
<organism evidence="12 13">
    <name type="scientific">Thermobrachium celere DSM 8682</name>
    <dbReference type="NCBI Taxonomy" id="941824"/>
    <lineage>
        <taxon>Bacteria</taxon>
        <taxon>Bacillati</taxon>
        <taxon>Bacillota</taxon>
        <taxon>Clostridia</taxon>
        <taxon>Eubacteriales</taxon>
        <taxon>Clostridiaceae</taxon>
        <taxon>Thermobrachium</taxon>
    </lineage>
</organism>
<evidence type="ECO:0000256" key="8">
    <source>
        <dbReference type="ARBA" id="ARBA00023136"/>
    </source>
</evidence>
<evidence type="ECO:0000256" key="5">
    <source>
        <dbReference type="ARBA" id="ARBA00022741"/>
    </source>
</evidence>
<keyword evidence="6 12" id="KW-0067">ATP-binding</keyword>
<feature type="transmembrane region" description="Helical" evidence="9">
    <location>
        <begin position="69"/>
        <end position="89"/>
    </location>
</feature>
<dbReference type="InterPro" id="IPR039421">
    <property type="entry name" value="Type_1_exporter"/>
</dbReference>
<dbReference type="GO" id="GO:0005524">
    <property type="term" value="F:ATP binding"/>
    <property type="evidence" value="ECO:0007669"/>
    <property type="project" value="UniProtKB-KW"/>
</dbReference>
<dbReference type="PROSITE" id="PS00211">
    <property type="entry name" value="ABC_TRANSPORTER_1"/>
    <property type="match status" value="1"/>
</dbReference>
<dbReference type="SUPFAM" id="SSF90123">
    <property type="entry name" value="ABC transporter transmembrane region"/>
    <property type="match status" value="1"/>
</dbReference>
<dbReference type="CDD" id="cd18542">
    <property type="entry name" value="ABC_6TM_YknU_like"/>
    <property type="match status" value="1"/>
</dbReference>
<keyword evidence="8 9" id="KW-0472">Membrane</keyword>
<evidence type="ECO:0000259" key="11">
    <source>
        <dbReference type="PROSITE" id="PS50929"/>
    </source>
</evidence>
<dbReference type="PANTHER" id="PTHR43394:SF1">
    <property type="entry name" value="ATP-BINDING CASSETTE SUB-FAMILY B MEMBER 10, MITOCHONDRIAL"/>
    <property type="match status" value="1"/>
</dbReference>
<dbReference type="FunFam" id="3.40.50.300:FF:000221">
    <property type="entry name" value="Multidrug ABC transporter ATP-binding protein"/>
    <property type="match status" value="1"/>
</dbReference>
<dbReference type="PANTHER" id="PTHR43394">
    <property type="entry name" value="ATP-DEPENDENT PERMEASE MDL1, MITOCHONDRIAL"/>
    <property type="match status" value="1"/>
</dbReference>
<proteinExistence type="predicted"/>
<dbReference type="eggNOG" id="COG1132">
    <property type="taxonomic scope" value="Bacteria"/>
</dbReference>
<keyword evidence="4 9" id="KW-0812">Transmembrane</keyword>
<dbReference type="Gene3D" id="1.20.1560.10">
    <property type="entry name" value="ABC transporter type 1, transmembrane domain"/>
    <property type="match status" value="1"/>
</dbReference>
<dbReference type="PROSITE" id="PS50929">
    <property type="entry name" value="ABC_TM1F"/>
    <property type="match status" value="1"/>
</dbReference>
<dbReference type="Gene3D" id="3.40.50.300">
    <property type="entry name" value="P-loop containing nucleotide triphosphate hydrolases"/>
    <property type="match status" value="1"/>
</dbReference>
<feature type="transmembrane region" description="Helical" evidence="9">
    <location>
        <begin position="151"/>
        <end position="168"/>
    </location>
</feature>
<feature type="transmembrane region" description="Helical" evidence="9">
    <location>
        <begin position="282"/>
        <end position="303"/>
    </location>
</feature>
<keyword evidence="2" id="KW-0813">Transport</keyword>
<dbReference type="InterPro" id="IPR003593">
    <property type="entry name" value="AAA+_ATPase"/>
</dbReference>
<sequence>MFFKFMKGYRIKYIFASISIILSSLLSVLIPIIIKTSIDSIIGNKAIEEKYILYLFNSLGDRNYLRQNIYIVALLIVLVTALNGLFMYIKGKWANESAEAVAKNLRDNLYSHLQRVYYDFHVEVKTGDLIQRCTSDIETIKSFLAVQFVEIGRTVFMVIFILSIMFYYNVKYALVSISLLPLIFAASYIFFKKVRKQFQLCDEAEGEMSAVLQENLTGIRVVKAFNREEYEIEKFEEKNRTYRDHLLKLMKTFAYFWSSSDAMCMLQTFLVVIYGVNLASKGVITLGTLIIFISYISMLLWPVRQLGRILSDMGKSFVAIERINEILKTPLEDCNFGEKPKIEGNIEFKNLSFSYKDGKEVLKNITFNIKKGETVAIIGPTGSGKSTLAYLLLRLYDYNRGSIKIDGVELKKINKNFLRQNIGLVPQDCFLFSKTIKENISIAEKGVDEEKIYEASRIADIHDTILSFEKGYETQVGEKGVTLSGGQKQRVAIARCVLKNYKILIFDDSLSAVDTETEQHIKTRLKERSKDITTIIITHRLTTAHECDRIIVLDKGRIVEMGSHDELINKGGFYKRLWDIQSQLDEE</sequence>
<dbReference type="AlphaFoldDB" id="R7RND0"/>
<evidence type="ECO:0000256" key="2">
    <source>
        <dbReference type="ARBA" id="ARBA00022448"/>
    </source>
</evidence>
<gene>
    <name evidence="12" type="ORF">TCEL_01606</name>
</gene>
<evidence type="ECO:0000256" key="7">
    <source>
        <dbReference type="ARBA" id="ARBA00022989"/>
    </source>
</evidence>
<keyword evidence="5" id="KW-0547">Nucleotide-binding</keyword>